<feature type="compositionally biased region" description="Polar residues" evidence="1">
    <location>
        <begin position="178"/>
        <end position="187"/>
    </location>
</feature>
<dbReference type="InterPro" id="IPR056746">
    <property type="entry name" value="SPAN_dom"/>
</dbReference>
<dbReference type="RefSeq" id="WP_064516597.1">
    <property type="nucleotide sequence ID" value="NZ_CP010029.1"/>
</dbReference>
<name>A0ABN4PVP1_YERET</name>
<dbReference type="Proteomes" id="UP000266744">
    <property type="component" value="Chromosome"/>
</dbReference>
<accession>A0ABN4PVP1</accession>
<dbReference type="EMBL" id="CP010029">
    <property type="protein sequence ID" value="ANI31044.1"/>
    <property type="molecule type" value="Genomic_DNA"/>
</dbReference>
<reference evidence="4" key="1">
    <citation type="journal article" date="2016" name="Toxins">
        <title>The Draft Genome Sequence of the Yersinia entomophaga Entomopathogenic Type Strain MH96T.</title>
        <authorList>
            <person name="Hurst M.R."/>
            <person name="Beattie A."/>
            <person name="Altermann E."/>
            <person name="Moraga R.M."/>
            <person name="Harper L.A."/>
            <person name="Calder J."/>
            <person name="Laugraud A."/>
        </authorList>
    </citation>
    <scope>NUCLEOTIDE SEQUENCE [LARGE SCALE GENOMIC DNA]</scope>
    <source>
        <strain evidence="4">MH96</strain>
    </source>
</reference>
<evidence type="ECO:0000313" key="4">
    <source>
        <dbReference type="Proteomes" id="UP000266744"/>
    </source>
</evidence>
<keyword evidence="4" id="KW-1185">Reference proteome</keyword>
<gene>
    <name evidence="3" type="ORF">PL78_14570</name>
</gene>
<protein>
    <recommendedName>
        <fullName evidence="2">Surface presentation of antigen domain-containing protein</fullName>
    </recommendedName>
</protein>
<evidence type="ECO:0000313" key="3">
    <source>
        <dbReference type="EMBL" id="ANI31044.1"/>
    </source>
</evidence>
<feature type="domain" description="Surface presentation of antigen" evidence="2">
    <location>
        <begin position="288"/>
        <end position="345"/>
    </location>
</feature>
<sequence>MVVFEYKINPVLNIGHHETVSINDAVSRSFITDSVLVSVAMLPEDETLLNKKLNQVKAPFLKASLSLDGEQQEGGLLLAPLVIIEALLHIKQGVSFSAQPEVKEIHDSALTYLFGREFIHMSSFAGNKGVGNQRRISSSKVLIALSDILKLESTHIDSSMPTVQRELQQYRGEYHSGDISTPNQNSSEKNREILTPSPQNKGPIGGMITGDAEQLLLESECLSGSIGLSWSREVDATDGFLDKVGMPGLQKIDLTPTFYSDKTGTFDDFFDNEVSKYMPLPPENPENASRGLHYRFSSWSDTPSVRIQLAKMQRIFATASDDNVQYILDENYHLLETERTMIFEPRKTYRERKFDYGYSDQDEKP</sequence>
<feature type="region of interest" description="Disordered" evidence="1">
    <location>
        <begin position="175"/>
        <end position="204"/>
    </location>
</feature>
<organism evidence="3 4">
    <name type="scientific">Yersinia entomophaga</name>
    <dbReference type="NCBI Taxonomy" id="935293"/>
    <lineage>
        <taxon>Bacteria</taxon>
        <taxon>Pseudomonadati</taxon>
        <taxon>Pseudomonadota</taxon>
        <taxon>Gammaproteobacteria</taxon>
        <taxon>Enterobacterales</taxon>
        <taxon>Yersiniaceae</taxon>
        <taxon>Yersinia</taxon>
    </lineage>
</organism>
<proteinExistence type="predicted"/>
<dbReference type="Pfam" id="PF02510">
    <property type="entry name" value="SPAN"/>
    <property type="match status" value="1"/>
</dbReference>
<evidence type="ECO:0000259" key="2">
    <source>
        <dbReference type="Pfam" id="PF02510"/>
    </source>
</evidence>
<evidence type="ECO:0000256" key="1">
    <source>
        <dbReference type="SAM" id="MobiDB-lite"/>
    </source>
</evidence>